<protein>
    <submittedName>
        <fullName evidence="8">Methyl-accepting chemotaxis protein</fullName>
    </submittedName>
</protein>
<feature type="domain" description="Methyl-accepting transducer" evidence="6">
    <location>
        <begin position="267"/>
        <end position="503"/>
    </location>
</feature>
<dbReference type="PANTHER" id="PTHR32089">
    <property type="entry name" value="METHYL-ACCEPTING CHEMOTAXIS PROTEIN MCPB"/>
    <property type="match status" value="1"/>
</dbReference>
<keyword evidence="9" id="KW-1185">Reference proteome</keyword>
<evidence type="ECO:0000256" key="1">
    <source>
        <dbReference type="ARBA" id="ARBA00004370"/>
    </source>
</evidence>
<evidence type="ECO:0000259" key="6">
    <source>
        <dbReference type="PROSITE" id="PS50111"/>
    </source>
</evidence>
<dbReference type="SMART" id="SM00283">
    <property type="entry name" value="MA"/>
    <property type="match status" value="1"/>
</dbReference>
<comment type="subcellular location">
    <subcellularLocation>
        <location evidence="1">Membrane</location>
    </subcellularLocation>
</comment>
<dbReference type="EMBL" id="JAFEUM010000013">
    <property type="protein sequence ID" value="MBM7038607.1"/>
    <property type="molecule type" value="Genomic_DNA"/>
</dbReference>
<dbReference type="PROSITE" id="PS50111">
    <property type="entry name" value="CHEMOTAXIS_TRANSDUC_2"/>
    <property type="match status" value="1"/>
</dbReference>
<dbReference type="PROSITE" id="PS50885">
    <property type="entry name" value="HAMP"/>
    <property type="match status" value="1"/>
</dbReference>
<keyword evidence="5" id="KW-0472">Membrane</keyword>
<comment type="caution">
    <text evidence="8">The sequence shown here is derived from an EMBL/GenBank/DDBJ whole genome shotgun (WGS) entry which is preliminary data.</text>
</comment>
<feature type="transmembrane region" description="Helical" evidence="5">
    <location>
        <begin position="184"/>
        <end position="206"/>
    </location>
</feature>
<proteinExistence type="inferred from homology"/>
<dbReference type="InterPro" id="IPR004089">
    <property type="entry name" value="MCPsignal_dom"/>
</dbReference>
<sequence length="539" mass="57646">MSITRSLNIRQKIQLLAAVAILGFGLFLYQEIQVQKSTEASITQIQHEYFPALSAAINAKNALKNLDANLQAAVTTGDEEVLELAQDELNTLTQSLAAFSTASPGSTAAIRELEKQLNTYQQGAFAMASELIDGSADFATLPARAQKSAAILDSLNTSLDTIETQSNQAFNQTITSTIEDANDAVMFGIGLGIATMSILIATTFFIQRSIVKSLNTVTTSLRSIVTGEGDLTLRVNYDGKDEIADLVHWFNQFIVKMQKSISDTSATISALQDVSERLKNTSEITTENVHAQSASVTEVSEAIQLMSESVDSIAANASQASGVAEEANKTAIDGSDVVEGAITSINQLAHEVNETSTMVNQLETHTDKAGLIINTIRDIAEQTNLLALNAAIEAARAGEQGRGFAVVADEVRTLASRTQDSTQEIQQVLSAIQDGASQVVVAMDKGTNSADHSVSQSGKSGDSLHLITDKVKSIMDLNQQIAVATEEQSLSSQRISSSIHEIEKISQSVSSSSVELDKVSDDIQNVTRQLGDVIRQYKV</sequence>
<dbReference type="RefSeq" id="WP_205160038.1">
    <property type="nucleotide sequence ID" value="NZ_JAFEUM010000013.1"/>
</dbReference>
<name>A0ABS2HRU7_9VIBR</name>
<dbReference type="Pfam" id="PF00015">
    <property type="entry name" value="MCPsignal"/>
    <property type="match status" value="1"/>
</dbReference>
<dbReference type="InterPro" id="IPR003660">
    <property type="entry name" value="HAMP_dom"/>
</dbReference>
<dbReference type="SUPFAM" id="SSF58104">
    <property type="entry name" value="Methyl-accepting chemotaxis protein (MCP) signaling domain"/>
    <property type="match status" value="1"/>
</dbReference>
<keyword evidence="2 4" id="KW-0807">Transducer</keyword>
<evidence type="ECO:0000256" key="4">
    <source>
        <dbReference type="PROSITE-ProRule" id="PRU00284"/>
    </source>
</evidence>
<evidence type="ECO:0000259" key="7">
    <source>
        <dbReference type="PROSITE" id="PS50885"/>
    </source>
</evidence>
<evidence type="ECO:0000256" key="5">
    <source>
        <dbReference type="SAM" id="Phobius"/>
    </source>
</evidence>
<dbReference type="PANTHER" id="PTHR32089:SF112">
    <property type="entry name" value="LYSOZYME-LIKE PROTEIN-RELATED"/>
    <property type="match status" value="1"/>
</dbReference>
<feature type="domain" description="HAMP" evidence="7">
    <location>
        <begin position="208"/>
        <end position="262"/>
    </location>
</feature>
<evidence type="ECO:0000313" key="9">
    <source>
        <dbReference type="Proteomes" id="UP000809621"/>
    </source>
</evidence>
<keyword evidence="5" id="KW-1133">Transmembrane helix</keyword>
<evidence type="ECO:0000256" key="3">
    <source>
        <dbReference type="ARBA" id="ARBA00029447"/>
    </source>
</evidence>
<dbReference type="CDD" id="cd06225">
    <property type="entry name" value="HAMP"/>
    <property type="match status" value="1"/>
</dbReference>
<reference evidence="8 9" key="1">
    <citation type="submission" date="2021-02" db="EMBL/GenBank/DDBJ databases">
        <authorList>
            <person name="Park J.-S."/>
        </authorList>
    </citation>
    <scope>NUCLEOTIDE SEQUENCE [LARGE SCALE GENOMIC DNA]</scope>
    <source>
        <strain evidence="8 9">188UL20-2</strain>
    </source>
</reference>
<organism evidence="8 9">
    <name type="scientific">Vibrio ulleungensis</name>
    <dbReference type="NCBI Taxonomy" id="2807619"/>
    <lineage>
        <taxon>Bacteria</taxon>
        <taxon>Pseudomonadati</taxon>
        <taxon>Pseudomonadota</taxon>
        <taxon>Gammaproteobacteria</taxon>
        <taxon>Vibrionales</taxon>
        <taxon>Vibrionaceae</taxon>
        <taxon>Vibrio</taxon>
    </lineage>
</organism>
<gene>
    <name evidence="8" type="ORF">JQC93_19700</name>
</gene>
<evidence type="ECO:0000313" key="8">
    <source>
        <dbReference type="EMBL" id="MBM7038607.1"/>
    </source>
</evidence>
<comment type="similarity">
    <text evidence="3">Belongs to the methyl-accepting chemotaxis (MCP) protein family.</text>
</comment>
<keyword evidence="5" id="KW-0812">Transmembrane</keyword>
<dbReference type="Proteomes" id="UP000809621">
    <property type="component" value="Unassembled WGS sequence"/>
</dbReference>
<accession>A0ABS2HRU7</accession>
<evidence type="ECO:0000256" key="2">
    <source>
        <dbReference type="ARBA" id="ARBA00023224"/>
    </source>
</evidence>
<dbReference type="Gene3D" id="1.10.287.950">
    <property type="entry name" value="Methyl-accepting chemotaxis protein"/>
    <property type="match status" value="1"/>
</dbReference>
<dbReference type="CDD" id="cd11386">
    <property type="entry name" value="MCP_signal"/>
    <property type="match status" value="1"/>
</dbReference>
<dbReference type="Pfam" id="PF00672">
    <property type="entry name" value="HAMP"/>
    <property type="match status" value="1"/>
</dbReference>
<dbReference type="SMART" id="SM00304">
    <property type="entry name" value="HAMP"/>
    <property type="match status" value="1"/>
</dbReference>